<feature type="compositionally biased region" description="Low complexity" evidence="1">
    <location>
        <begin position="523"/>
        <end position="536"/>
    </location>
</feature>
<name>A0A9K3D0Y7_9EUKA</name>
<reference evidence="2 3" key="1">
    <citation type="journal article" date="2018" name="PLoS ONE">
        <title>The draft genome of Kipferlia bialata reveals reductive genome evolution in fornicate parasites.</title>
        <authorList>
            <person name="Tanifuji G."/>
            <person name="Takabayashi S."/>
            <person name="Kume K."/>
            <person name="Takagi M."/>
            <person name="Nakayama T."/>
            <person name="Kamikawa R."/>
            <person name="Inagaki Y."/>
            <person name="Hashimoto T."/>
        </authorList>
    </citation>
    <scope>NUCLEOTIDE SEQUENCE [LARGE SCALE GENOMIC DNA]</scope>
    <source>
        <strain evidence="2">NY0173</strain>
    </source>
</reference>
<gene>
    <name evidence="2" type="ORF">KIPB_007859</name>
</gene>
<protein>
    <submittedName>
        <fullName evidence="2">Uncharacterized protein</fullName>
    </submittedName>
</protein>
<accession>A0A9K3D0Y7</accession>
<dbReference type="EMBL" id="BDIP01002301">
    <property type="protein sequence ID" value="GIQ86076.1"/>
    <property type="molecule type" value="Genomic_DNA"/>
</dbReference>
<evidence type="ECO:0000313" key="2">
    <source>
        <dbReference type="EMBL" id="GIQ86076.1"/>
    </source>
</evidence>
<organism evidence="2 3">
    <name type="scientific">Kipferlia bialata</name>
    <dbReference type="NCBI Taxonomy" id="797122"/>
    <lineage>
        <taxon>Eukaryota</taxon>
        <taxon>Metamonada</taxon>
        <taxon>Carpediemonas-like organisms</taxon>
        <taxon>Kipferlia</taxon>
    </lineage>
</organism>
<feature type="non-terminal residue" evidence="2">
    <location>
        <position position="1"/>
    </location>
</feature>
<proteinExistence type="predicted"/>
<feature type="region of interest" description="Disordered" evidence="1">
    <location>
        <begin position="485"/>
        <end position="542"/>
    </location>
</feature>
<sequence length="681" mass="72835">SVTPALRVHMLSPFLDRLSMSLNQGRLAPQTISMAERIFPVITRCPDLPECIVTHAFPSDIRRLLSTTPNARLATQFRSCYLAAVRERPVDVPPAVYTRCAVRDILFGQTADALASGARGLLSLSVDPALSPTSLASLIVGAVAELMLYVSKDWAESASVAANALLTHVGMGLSRHDTIRRATGIVLRLDSAPKGDRPPTMNQALVVLGGVDGVIRDCLSRVRSAKAASLVQSIVRACTGKSRSHRAVCMSLMQAVMPYLPGTAGLTRAVGNIVTLCIRVCGTGIGALDMLGTAVTCLSLACTHPSPTARAAVCKVIPPLYSACLGSEMANLGHRERERQGARGDVPMEADSPDRTAATLLLSHYAEGGVREGETETEGERHLSRAVVSICCRLCEGDAAVSDTGGPVTLAAVNALLKCGAGAISGVRERERDRQFQIQRTGRGDTWSVTVTQRIVDAILPLCANVKDPYSLQWGGGETLEVVEPPSAPGVPAMINAQTPTRGREGRMAESDTPGRTPRRRPGTPTLSMPLTPSPTRGSRGHKRSVAADEELHTVASLDEYAEYLKGVQKRESAEKRAGESAVEAAKTLVSFIRLCAAAGTDPILSHPVTDLEDGDDEYSDGLDIQNQREREREREEEREAAERERQQEFQMQFAASLETLAEGVSALAFPVVLSALEAWG</sequence>
<evidence type="ECO:0000313" key="3">
    <source>
        <dbReference type="Proteomes" id="UP000265618"/>
    </source>
</evidence>
<evidence type="ECO:0000256" key="1">
    <source>
        <dbReference type="SAM" id="MobiDB-lite"/>
    </source>
</evidence>
<comment type="caution">
    <text evidence="2">The sequence shown here is derived from an EMBL/GenBank/DDBJ whole genome shotgun (WGS) entry which is preliminary data.</text>
</comment>
<dbReference type="AlphaFoldDB" id="A0A9K3D0Y7"/>
<feature type="compositionally biased region" description="Basic and acidic residues" evidence="1">
    <location>
        <begin position="627"/>
        <end position="648"/>
    </location>
</feature>
<feature type="region of interest" description="Disordered" evidence="1">
    <location>
        <begin position="604"/>
        <end position="648"/>
    </location>
</feature>
<feature type="compositionally biased region" description="Acidic residues" evidence="1">
    <location>
        <begin position="611"/>
        <end position="621"/>
    </location>
</feature>
<dbReference type="Proteomes" id="UP000265618">
    <property type="component" value="Unassembled WGS sequence"/>
</dbReference>
<keyword evidence="3" id="KW-1185">Reference proteome</keyword>